<dbReference type="Pfam" id="PF16976">
    <property type="entry name" value="RcpC"/>
    <property type="match status" value="1"/>
</dbReference>
<dbReference type="STRING" id="1892869.ACGLYG10_1317"/>
<organism evidence="3 4">
    <name type="scientific">Actinomyces glycerinitolerans</name>
    <dbReference type="NCBI Taxonomy" id="1892869"/>
    <lineage>
        <taxon>Bacteria</taxon>
        <taxon>Bacillati</taxon>
        <taxon>Actinomycetota</taxon>
        <taxon>Actinomycetes</taxon>
        <taxon>Actinomycetales</taxon>
        <taxon>Actinomycetaceae</taxon>
        <taxon>Actinomyces</taxon>
    </lineage>
</organism>
<dbReference type="CDD" id="cd11614">
    <property type="entry name" value="SAF_CpaB_FlgA_like"/>
    <property type="match status" value="1"/>
</dbReference>
<feature type="domain" description="SAF" evidence="2">
    <location>
        <begin position="72"/>
        <end position="133"/>
    </location>
</feature>
<dbReference type="AlphaFoldDB" id="A0A1M4RYP3"/>
<keyword evidence="4" id="KW-1185">Reference proteome</keyword>
<dbReference type="InterPro" id="IPR031571">
    <property type="entry name" value="RcpC_dom"/>
</dbReference>
<dbReference type="SMART" id="SM00858">
    <property type="entry name" value="SAF"/>
    <property type="match status" value="1"/>
</dbReference>
<proteinExistence type="predicted"/>
<dbReference type="EMBL" id="FQTT01000009">
    <property type="protein sequence ID" value="SHE25104.1"/>
    <property type="molecule type" value="Genomic_DNA"/>
</dbReference>
<reference evidence="4" key="1">
    <citation type="submission" date="2016-09" db="EMBL/GenBank/DDBJ databases">
        <authorList>
            <person name="Strepis N."/>
        </authorList>
    </citation>
    <scope>NUCLEOTIDE SEQUENCE [LARGE SCALE GENOMIC DNA]</scope>
</reference>
<evidence type="ECO:0000259" key="2">
    <source>
        <dbReference type="SMART" id="SM00858"/>
    </source>
</evidence>
<keyword evidence="3" id="KW-0966">Cell projection</keyword>
<sequence length="240" mass="24711">MSGLCHFESMSRLRRRPGRTPRSNHSPQPDGRRPTRPSLLLWRQRHLVVAVCLAAAVMAALGVLRPAPEGLQEVLVAARHVNAGAVLTEADIEMRAVAQSALPETGLADTDVVGSRAAIALEEGTVLTTSMTSAALATTLTPSERLVQVPIDVGAELAEPGARVDVVAERSAAAAVGDAGSSSAVVCAGARVVLTQQEGDTDRWTAQTKVTLVTLAVPAVDANLIVGAATNGALGIVLSP</sequence>
<name>A0A1M4RYP3_9ACTO</name>
<feature type="region of interest" description="Disordered" evidence="1">
    <location>
        <begin position="1"/>
        <end position="36"/>
    </location>
</feature>
<dbReference type="Pfam" id="PF08666">
    <property type="entry name" value="SAF"/>
    <property type="match status" value="1"/>
</dbReference>
<protein>
    <submittedName>
        <fullName evidence="3">Chaperone for flagella basal body p-ring formation</fullName>
    </submittedName>
</protein>
<keyword evidence="3" id="KW-0969">Cilium</keyword>
<accession>A0A1M4RYP3</accession>
<dbReference type="Proteomes" id="UP000184291">
    <property type="component" value="Unassembled WGS sequence"/>
</dbReference>
<evidence type="ECO:0000313" key="4">
    <source>
        <dbReference type="Proteomes" id="UP000184291"/>
    </source>
</evidence>
<evidence type="ECO:0000313" key="3">
    <source>
        <dbReference type="EMBL" id="SHE25104.1"/>
    </source>
</evidence>
<dbReference type="InterPro" id="IPR013974">
    <property type="entry name" value="SAF"/>
</dbReference>
<keyword evidence="3" id="KW-0282">Flagellum</keyword>
<dbReference type="Gene3D" id="3.90.1210.10">
    <property type="entry name" value="Antifreeze-like/N-acetylneuraminic acid synthase C-terminal domain"/>
    <property type="match status" value="1"/>
</dbReference>
<evidence type="ECO:0000256" key="1">
    <source>
        <dbReference type="SAM" id="MobiDB-lite"/>
    </source>
</evidence>
<gene>
    <name evidence="3" type="ORF">ACGLYG10_1317</name>
</gene>